<proteinExistence type="predicted"/>
<accession>A0A7S3NQL6</accession>
<dbReference type="InterPro" id="IPR035969">
    <property type="entry name" value="Rab-GAP_TBC_sf"/>
</dbReference>
<feature type="compositionally biased region" description="Low complexity" evidence="2">
    <location>
        <begin position="481"/>
        <end position="498"/>
    </location>
</feature>
<dbReference type="Gene3D" id="1.10.472.80">
    <property type="entry name" value="Ypt/Rab-GAP domain of gyp1p, domain 3"/>
    <property type="match status" value="1"/>
</dbReference>
<evidence type="ECO:0000313" key="4">
    <source>
        <dbReference type="EMBL" id="CAE0372924.1"/>
    </source>
</evidence>
<evidence type="ECO:0000259" key="3">
    <source>
        <dbReference type="PROSITE" id="PS50086"/>
    </source>
</evidence>
<dbReference type="Gene3D" id="1.10.8.270">
    <property type="entry name" value="putative rabgap domain of human tbc1 domain family member 14 like domains"/>
    <property type="match status" value="1"/>
</dbReference>
<gene>
    <name evidence="4" type="ORF">ALAG00032_LOCUS13709</name>
</gene>
<protein>
    <recommendedName>
        <fullName evidence="3">Rab-GAP TBC domain-containing protein</fullName>
    </recommendedName>
</protein>
<dbReference type="AlphaFoldDB" id="A0A7S3NQL6"/>
<dbReference type="PANTHER" id="PTHR47219:SF9">
    <property type="entry name" value="GTPASE ACTIVATING PROTEIN AND CENTROSOME-ASSOCIATED, ISOFORM B"/>
    <property type="match status" value="1"/>
</dbReference>
<feature type="compositionally biased region" description="Low complexity" evidence="2">
    <location>
        <begin position="507"/>
        <end position="544"/>
    </location>
</feature>
<keyword evidence="1" id="KW-0175">Coiled coil</keyword>
<dbReference type="GO" id="GO:0005096">
    <property type="term" value="F:GTPase activator activity"/>
    <property type="evidence" value="ECO:0007669"/>
    <property type="project" value="TreeGrafter"/>
</dbReference>
<dbReference type="GO" id="GO:0031267">
    <property type="term" value="F:small GTPase binding"/>
    <property type="evidence" value="ECO:0007669"/>
    <property type="project" value="TreeGrafter"/>
</dbReference>
<dbReference type="SUPFAM" id="SSF47923">
    <property type="entry name" value="Ypt/Rab-GAP domain of gyp1p"/>
    <property type="match status" value="2"/>
</dbReference>
<sequence length="544" mass="61665">MEGVDQVAKLRIELRLERLEHSEKRKQFEIRVRELENEIQSLRTELQQLNSEKKCQILRQCCQGVSDFLSCTERLSIARTNKSFWHLMILFRKKSSPYTNNIFFKRKVTSPHEWLTLLQCQVRAAGLVPFFSTELSTARKSDCHYLAEETDEDEDSDEEHDGYDDERIDLEAIELDLRRTHLLTEIEPLRQVLMQVCAMAPARPAYCQGMNFIAAFLLRHLNGDARKASQIFSLLYQALDLDSVYCDRKQMVGLKLLLFQLEHLLELHLPKLAIHLARLDLQPFLYATSWFVTLLVNFLPESDATIAMDQLVTALSCAHTLPPTPCEVDTSSTTNMNDRIHFQTSATAQGWATIFKIILLALTYMASDIIQLDFDGTLRLLQNFSTVFAKKNISIAQLLKIRAHKLEREKTLVLQLAELRDQFSISDFNKATASIDHDTHQESPLASPTVSRRLAGAAARVARKYASQVRASIPRSPTKPPSSIRMSPPRRSSYSNRRMISSNCAISSSSSSFRLSSPRSPTRSSSPPESPTQTSSSSTPATPT</sequence>
<feature type="coiled-coil region" evidence="1">
    <location>
        <begin position="18"/>
        <end position="59"/>
    </location>
</feature>
<evidence type="ECO:0000256" key="1">
    <source>
        <dbReference type="SAM" id="Coils"/>
    </source>
</evidence>
<dbReference type="Pfam" id="PF00566">
    <property type="entry name" value="RabGAP-TBC"/>
    <property type="match status" value="1"/>
</dbReference>
<dbReference type="InterPro" id="IPR050302">
    <property type="entry name" value="Rab_GAP_TBC_domain"/>
</dbReference>
<reference evidence="4" key="1">
    <citation type="submission" date="2021-01" db="EMBL/GenBank/DDBJ databases">
        <authorList>
            <person name="Corre E."/>
            <person name="Pelletier E."/>
            <person name="Niang G."/>
            <person name="Scheremetjew M."/>
            <person name="Finn R."/>
            <person name="Kale V."/>
            <person name="Holt S."/>
            <person name="Cochrane G."/>
            <person name="Meng A."/>
            <person name="Brown T."/>
            <person name="Cohen L."/>
        </authorList>
    </citation>
    <scope>NUCLEOTIDE SEQUENCE</scope>
    <source>
        <strain evidence="4">CCMP1510</strain>
    </source>
</reference>
<dbReference type="InterPro" id="IPR000195">
    <property type="entry name" value="Rab-GAP-TBC_dom"/>
</dbReference>
<feature type="domain" description="Rab-GAP TBC" evidence="3">
    <location>
        <begin position="75"/>
        <end position="315"/>
    </location>
</feature>
<name>A0A7S3NQL6_9STRA</name>
<feature type="region of interest" description="Disordered" evidence="2">
    <location>
        <begin position="466"/>
        <end position="544"/>
    </location>
</feature>
<evidence type="ECO:0000256" key="2">
    <source>
        <dbReference type="SAM" id="MobiDB-lite"/>
    </source>
</evidence>
<dbReference type="PROSITE" id="PS50086">
    <property type="entry name" value="TBC_RABGAP"/>
    <property type="match status" value="1"/>
</dbReference>
<dbReference type="SMART" id="SM00164">
    <property type="entry name" value="TBC"/>
    <property type="match status" value="1"/>
</dbReference>
<dbReference type="PANTHER" id="PTHR47219">
    <property type="entry name" value="RAB GTPASE-ACTIVATING PROTEIN 1-LIKE"/>
    <property type="match status" value="1"/>
</dbReference>
<organism evidence="4">
    <name type="scientific">Aureoumbra lagunensis</name>
    <dbReference type="NCBI Taxonomy" id="44058"/>
    <lineage>
        <taxon>Eukaryota</taxon>
        <taxon>Sar</taxon>
        <taxon>Stramenopiles</taxon>
        <taxon>Ochrophyta</taxon>
        <taxon>Pelagophyceae</taxon>
        <taxon>Pelagomonadales</taxon>
        <taxon>Aureoumbra</taxon>
    </lineage>
</organism>
<dbReference type="EMBL" id="HBIJ01021050">
    <property type="protein sequence ID" value="CAE0372924.1"/>
    <property type="molecule type" value="Transcribed_RNA"/>
</dbReference>